<keyword evidence="2" id="KW-0450">Lipoyl</keyword>
<dbReference type="NCBIfam" id="TIGR00527">
    <property type="entry name" value="gcvH"/>
    <property type="match status" value="1"/>
</dbReference>
<dbReference type="InterPro" id="IPR000089">
    <property type="entry name" value="Biotin_lipoyl"/>
</dbReference>
<dbReference type="GO" id="GO:0019464">
    <property type="term" value="P:glycine decarboxylation via glycine cleavage system"/>
    <property type="evidence" value="ECO:0007669"/>
    <property type="project" value="InterPro"/>
</dbReference>
<dbReference type="PROSITE" id="PS50968">
    <property type="entry name" value="BIOTINYL_LIPOYL"/>
    <property type="match status" value="1"/>
</dbReference>
<dbReference type="EMBL" id="JACIEI010000008">
    <property type="protein sequence ID" value="MBB3994784.1"/>
    <property type="molecule type" value="Genomic_DNA"/>
</dbReference>
<protein>
    <submittedName>
        <fullName evidence="4">Glycine cleavage system H protein</fullName>
    </submittedName>
</protein>
<evidence type="ECO:0000256" key="2">
    <source>
        <dbReference type="ARBA" id="ARBA00022823"/>
    </source>
</evidence>
<dbReference type="GO" id="GO:0005960">
    <property type="term" value="C:glycine cleavage complex"/>
    <property type="evidence" value="ECO:0007669"/>
    <property type="project" value="InterPro"/>
</dbReference>
<dbReference type="SUPFAM" id="SSF51230">
    <property type="entry name" value="Single hybrid motif"/>
    <property type="match status" value="1"/>
</dbReference>
<dbReference type="RefSeq" id="WP_184566109.1">
    <property type="nucleotide sequence ID" value="NZ_JACIEI010000008.1"/>
</dbReference>
<dbReference type="Pfam" id="PF01597">
    <property type="entry name" value="GCV_H"/>
    <property type="match status" value="1"/>
</dbReference>
<proteinExistence type="inferred from homology"/>
<dbReference type="InterPro" id="IPR033753">
    <property type="entry name" value="GCV_H/Fam206"/>
</dbReference>
<reference evidence="4 5" key="1">
    <citation type="submission" date="2020-08" db="EMBL/GenBank/DDBJ databases">
        <title>Genomic Encyclopedia of Type Strains, Phase IV (KMG-IV): sequencing the most valuable type-strain genomes for metagenomic binning, comparative biology and taxonomic classification.</title>
        <authorList>
            <person name="Goeker M."/>
        </authorList>
    </citation>
    <scope>NUCLEOTIDE SEQUENCE [LARGE SCALE GENOMIC DNA]</scope>
    <source>
        <strain evidence="4 5">DSM 102234</strain>
    </source>
</reference>
<dbReference type="AlphaFoldDB" id="A0A7W6EBM8"/>
<evidence type="ECO:0000256" key="1">
    <source>
        <dbReference type="ARBA" id="ARBA00009249"/>
    </source>
</evidence>
<dbReference type="CDD" id="cd06848">
    <property type="entry name" value="GCS_H"/>
    <property type="match status" value="1"/>
</dbReference>
<evidence type="ECO:0000313" key="5">
    <source>
        <dbReference type="Proteomes" id="UP000530268"/>
    </source>
</evidence>
<keyword evidence="5" id="KW-1185">Reference proteome</keyword>
<sequence length="121" mass="13441">MKFTEEHLWLRIEDGEDAITVGLTPYGVGELGDVTFVELPDEGDMISTDDPVVVIEADDDAVDILAPLDGEVIEVNSPLTRAPEVISEDPLGDGWLFKMNIEDVDALEELMDEATYQKYIR</sequence>
<dbReference type="PANTHER" id="PTHR11715">
    <property type="entry name" value="GLYCINE CLEAVAGE SYSTEM H PROTEIN"/>
    <property type="match status" value="1"/>
</dbReference>
<feature type="domain" description="Lipoyl-binding" evidence="3">
    <location>
        <begin position="18"/>
        <end position="100"/>
    </location>
</feature>
<organism evidence="4 5">
    <name type="scientific">Sulfitobacter undariae</name>
    <dbReference type="NCBI Taxonomy" id="1563671"/>
    <lineage>
        <taxon>Bacteria</taxon>
        <taxon>Pseudomonadati</taxon>
        <taxon>Pseudomonadota</taxon>
        <taxon>Alphaproteobacteria</taxon>
        <taxon>Rhodobacterales</taxon>
        <taxon>Roseobacteraceae</taxon>
        <taxon>Sulfitobacter</taxon>
    </lineage>
</organism>
<dbReference type="GO" id="GO:0009249">
    <property type="term" value="P:protein lipoylation"/>
    <property type="evidence" value="ECO:0007669"/>
    <property type="project" value="TreeGrafter"/>
</dbReference>
<comment type="caution">
    <text evidence="4">The sequence shown here is derived from an EMBL/GenBank/DDBJ whole genome shotgun (WGS) entry which is preliminary data.</text>
</comment>
<gene>
    <name evidence="4" type="ORF">GGR95_002433</name>
</gene>
<dbReference type="Proteomes" id="UP000530268">
    <property type="component" value="Unassembled WGS sequence"/>
</dbReference>
<dbReference type="GO" id="GO:0005829">
    <property type="term" value="C:cytosol"/>
    <property type="evidence" value="ECO:0007669"/>
    <property type="project" value="TreeGrafter"/>
</dbReference>
<dbReference type="InterPro" id="IPR011053">
    <property type="entry name" value="Single_hybrid_motif"/>
</dbReference>
<comment type="similarity">
    <text evidence="1">Belongs to the GcvH family.</text>
</comment>
<dbReference type="InterPro" id="IPR017453">
    <property type="entry name" value="GCV_H_sub"/>
</dbReference>
<dbReference type="InterPro" id="IPR002930">
    <property type="entry name" value="GCV_H"/>
</dbReference>
<evidence type="ECO:0000313" key="4">
    <source>
        <dbReference type="EMBL" id="MBB3994784.1"/>
    </source>
</evidence>
<dbReference type="NCBIfam" id="NF002270">
    <property type="entry name" value="PRK01202.1"/>
    <property type="match status" value="1"/>
</dbReference>
<dbReference type="Gene3D" id="2.40.50.100">
    <property type="match status" value="1"/>
</dbReference>
<evidence type="ECO:0000259" key="3">
    <source>
        <dbReference type="PROSITE" id="PS50968"/>
    </source>
</evidence>
<name>A0A7W6EBM8_9RHOB</name>
<accession>A0A7W6EBM8</accession>
<dbReference type="PANTHER" id="PTHR11715:SF3">
    <property type="entry name" value="GLYCINE CLEAVAGE SYSTEM H PROTEIN-RELATED"/>
    <property type="match status" value="1"/>
</dbReference>